<proteinExistence type="predicted"/>
<feature type="signal peptide" evidence="2">
    <location>
        <begin position="1"/>
        <end position="15"/>
    </location>
</feature>
<feature type="compositionally biased region" description="Basic residues" evidence="1">
    <location>
        <begin position="41"/>
        <end position="53"/>
    </location>
</feature>
<organism evidence="3 4">
    <name type="scientific">Potamilus streckersoni</name>
    <dbReference type="NCBI Taxonomy" id="2493646"/>
    <lineage>
        <taxon>Eukaryota</taxon>
        <taxon>Metazoa</taxon>
        <taxon>Spiralia</taxon>
        <taxon>Lophotrochozoa</taxon>
        <taxon>Mollusca</taxon>
        <taxon>Bivalvia</taxon>
        <taxon>Autobranchia</taxon>
        <taxon>Heteroconchia</taxon>
        <taxon>Palaeoheterodonta</taxon>
        <taxon>Unionida</taxon>
        <taxon>Unionoidea</taxon>
        <taxon>Unionidae</taxon>
        <taxon>Ambleminae</taxon>
        <taxon>Lampsilini</taxon>
        <taxon>Potamilus</taxon>
    </lineage>
</organism>
<keyword evidence="4" id="KW-1185">Reference proteome</keyword>
<protein>
    <submittedName>
        <fullName evidence="3">Uncharacterized protein</fullName>
    </submittedName>
</protein>
<sequence>MSVAHWSLHLISVLAILVFLNHLEISGHMIQYDRQGQPVHLPRRHNPQRRYRNNRPSLQQTTTTTEEPSEYEAEEGISTTSSYLYDYPTKKLGYGYDSYNSYDYQYTDSNGHGGGYDYGYGTTVEMEEQVSTTQAPRRALITPVSVRRKVRNETQAMMQSDQGGESHHSSAYNGGSKPGGSENEYSGSTRPEGSQRTIFNSASQNKGGQSNGAVSQQANNEQVQSGQVVDSTQNTQRKTQRNTPPLKLPPNGTSGKHDIQRGNSKGNQQDRVNVPSRNAEIRRGRPRQPTTPEPQDYKYSPLTKICSCMTICPYNTFNMGPCRGVVSLVSRQRRRTCCLRPEPVMRILLPLALLQNLLTEL</sequence>
<dbReference type="AlphaFoldDB" id="A0AAE0T9Y5"/>
<evidence type="ECO:0000313" key="3">
    <source>
        <dbReference type="EMBL" id="KAK3606597.1"/>
    </source>
</evidence>
<dbReference type="Proteomes" id="UP001195483">
    <property type="component" value="Unassembled WGS sequence"/>
</dbReference>
<reference evidence="3" key="2">
    <citation type="journal article" date="2021" name="Genome Biol. Evol.">
        <title>Developing a high-quality reference genome for a parasitic bivalve with doubly uniparental inheritance (Bivalvia: Unionida).</title>
        <authorList>
            <person name="Smith C.H."/>
        </authorList>
    </citation>
    <scope>NUCLEOTIDE SEQUENCE</scope>
    <source>
        <strain evidence="3">CHS0354</strain>
        <tissue evidence="3">Mantle</tissue>
    </source>
</reference>
<name>A0AAE0T9Y5_9BIVA</name>
<evidence type="ECO:0000313" key="4">
    <source>
        <dbReference type="Proteomes" id="UP001195483"/>
    </source>
</evidence>
<comment type="caution">
    <text evidence="3">The sequence shown here is derived from an EMBL/GenBank/DDBJ whole genome shotgun (WGS) entry which is preliminary data.</text>
</comment>
<dbReference type="EMBL" id="JAEAOA010000566">
    <property type="protein sequence ID" value="KAK3606597.1"/>
    <property type="molecule type" value="Genomic_DNA"/>
</dbReference>
<evidence type="ECO:0000256" key="2">
    <source>
        <dbReference type="SAM" id="SignalP"/>
    </source>
</evidence>
<gene>
    <name evidence="3" type="ORF">CHS0354_008583</name>
</gene>
<feature type="compositionally biased region" description="Polar residues" evidence="1">
    <location>
        <begin position="183"/>
        <end position="231"/>
    </location>
</feature>
<reference evidence="3" key="1">
    <citation type="journal article" date="2021" name="Genome Biol. Evol.">
        <title>A High-Quality Reference Genome for a Parasitic Bivalve with Doubly Uniparental Inheritance (Bivalvia: Unionida).</title>
        <authorList>
            <person name="Smith C.H."/>
        </authorList>
    </citation>
    <scope>NUCLEOTIDE SEQUENCE</scope>
    <source>
        <strain evidence="3">CHS0354</strain>
    </source>
</reference>
<feature type="chain" id="PRO_5042045212" evidence="2">
    <location>
        <begin position="16"/>
        <end position="361"/>
    </location>
</feature>
<reference evidence="3" key="3">
    <citation type="submission" date="2023-05" db="EMBL/GenBank/DDBJ databases">
        <authorList>
            <person name="Smith C.H."/>
        </authorList>
    </citation>
    <scope>NUCLEOTIDE SEQUENCE</scope>
    <source>
        <strain evidence="3">CHS0354</strain>
        <tissue evidence="3">Mantle</tissue>
    </source>
</reference>
<feature type="compositionally biased region" description="Polar residues" evidence="1">
    <location>
        <begin position="261"/>
        <end position="271"/>
    </location>
</feature>
<accession>A0AAE0T9Y5</accession>
<keyword evidence="2" id="KW-0732">Signal</keyword>
<feature type="compositionally biased region" description="Low complexity" evidence="1">
    <location>
        <begin position="232"/>
        <end position="243"/>
    </location>
</feature>
<evidence type="ECO:0000256" key="1">
    <source>
        <dbReference type="SAM" id="MobiDB-lite"/>
    </source>
</evidence>
<feature type="compositionally biased region" description="Polar residues" evidence="1">
    <location>
        <begin position="153"/>
        <end position="173"/>
    </location>
</feature>
<feature type="region of interest" description="Disordered" evidence="1">
    <location>
        <begin position="129"/>
        <end position="296"/>
    </location>
</feature>
<feature type="region of interest" description="Disordered" evidence="1">
    <location>
        <begin position="36"/>
        <end position="77"/>
    </location>
</feature>